<dbReference type="AlphaFoldDB" id="A0A645E617"/>
<comment type="caution">
    <text evidence="1">The sequence shown here is derived from an EMBL/GenBank/DDBJ whole genome shotgun (WGS) entry which is preliminary data.</text>
</comment>
<dbReference type="EMBL" id="VSSQ01043548">
    <property type="protein sequence ID" value="MPM97244.1"/>
    <property type="molecule type" value="Genomic_DNA"/>
</dbReference>
<name>A0A645E617_9ZZZZ</name>
<gene>
    <name evidence="1" type="ORF">SDC9_144417</name>
</gene>
<accession>A0A645E617</accession>
<protein>
    <submittedName>
        <fullName evidence="1">Uncharacterized protein</fullName>
    </submittedName>
</protein>
<reference evidence="1" key="1">
    <citation type="submission" date="2019-08" db="EMBL/GenBank/DDBJ databases">
        <authorList>
            <person name="Kucharzyk K."/>
            <person name="Murdoch R.W."/>
            <person name="Higgins S."/>
            <person name="Loffler F."/>
        </authorList>
    </citation>
    <scope>NUCLEOTIDE SEQUENCE</scope>
</reference>
<proteinExistence type="predicted"/>
<organism evidence="1">
    <name type="scientific">bioreactor metagenome</name>
    <dbReference type="NCBI Taxonomy" id="1076179"/>
    <lineage>
        <taxon>unclassified sequences</taxon>
        <taxon>metagenomes</taxon>
        <taxon>ecological metagenomes</taxon>
    </lineage>
</organism>
<sequence>MGHDDRPDEARGDAPTGRIGKLHLAIPVLELYLEGFCEVLAEVVARAGLQSLFIAHHRFAGVGVVGSGETLSLRLLSLKDGQREIVCHDAAVHLEHTQRLLDGLILARVGGVPLLPEEFRGTQEEARALLPAHDVAPLVYEDRQISPRLDPFAVHVADDGLRCRAHDERFLKLFAAGMGDYGAFRRKALYMLRLFGEEGLRDEQRKGGVDVPRLFEGVVKMLLNELPDRVARRAHDHASAHRRVVRHLRGADDVEIPLRIIFFFRCDVFCHL</sequence>
<evidence type="ECO:0000313" key="1">
    <source>
        <dbReference type="EMBL" id="MPM97244.1"/>
    </source>
</evidence>